<proteinExistence type="inferred from homology"/>
<accession>A0A106BSK1</accession>
<evidence type="ECO:0000256" key="6">
    <source>
        <dbReference type="ARBA" id="ARBA00022691"/>
    </source>
</evidence>
<dbReference type="EMBL" id="LDUG01000014">
    <property type="protein sequence ID" value="KVW97869.1"/>
    <property type="molecule type" value="Genomic_DNA"/>
</dbReference>
<dbReference type="Pfam" id="PF01135">
    <property type="entry name" value="PCMT"/>
    <property type="match status" value="1"/>
</dbReference>
<comment type="subcellular location">
    <subcellularLocation>
        <location evidence="1 7">Cytoplasm</location>
    </subcellularLocation>
</comment>
<keyword evidence="6 7" id="KW-0949">S-adenosyl-L-methionine</keyword>
<comment type="caution">
    <text evidence="8">The sequence shown here is derived from an EMBL/GenBank/DDBJ whole genome shotgun (WGS) entry which is preliminary data.</text>
</comment>
<dbReference type="NCBIfam" id="NF001453">
    <property type="entry name" value="PRK00312.1"/>
    <property type="match status" value="1"/>
</dbReference>
<keyword evidence="4 7" id="KW-0489">Methyltransferase</keyword>
<keyword evidence="3 7" id="KW-0963">Cytoplasm</keyword>
<dbReference type="GO" id="GO:0030091">
    <property type="term" value="P:protein repair"/>
    <property type="evidence" value="ECO:0007669"/>
    <property type="project" value="UniProtKB-UniRule"/>
</dbReference>
<organism evidence="8 9">
    <name type="scientific">Thiobacillus denitrificans</name>
    <dbReference type="NCBI Taxonomy" id="36861"/>
    <lineage>
        <taxon>Bacteria</taxon>
        <taxon>Pseudomonadati</taxon>
        <taxon>Pseudomonadota</taxon>
        <taxon>Betaproteobacteria</taxon>
        <taxon>Nitrosomonadales</taxon>
        <taxon>Thiobacillaceae</taxon>
        <taxon>Thiobacillus</taxon>
    </lineage>
</organism>
<evidence type="ECO:0000256" key="5">
    <source>
        <dbReference type="ARBA" id="ARBA00022679"/>
    </source>
</evidence>
<comment type="function">
    <text evidence="7">Catalyzes the methyl esterification of L-isoaspartyl residues in peptides and proteins that result from spontaneous decomposition of normal L-aspartyl and L-asparaginyl residues. It plays a role in the repair and/or degradation of damaged proteins.</text>
</comment>
<dbReference type="PANTHER" id="PTHR11579">
    <property type="entry name" value="PROTEIN-L-ISOASPARTATE O-METHYLTRANSFERASE"/>
    <property type="match status" value="1"/>
</dbReference>
<dbReference type="FunFam" id="3.40.50.150:FF:000010">
    <property type="entry name" value="Protein-L-isoaspartate O-methyltransferase"/>
    <property type="match status" value="1"/>
</dbReference>
<sequence length="226" mass="24619">MAEILNPRAGIGMTSARTRDRMIERLREQGIRDEIVLAAMGMVPRHLFVDQALESRAYEDTALPIGFGQTISNPYIVARMAELARHGENRHGQSLGRVLEIGLGCGYQAAVLGKLAREVVSMERIAALVGRTRVRLRELRINNVKPKHGDGMHGAKDFAPFDAIVIAAAFAEVPQALLAQLADGGRLVMPLGHATQTLCVVERQGDAYTERLHEGVKFVPLLPGVA</sequence>
<name>A0A106BSK1_THIDE</name>
<dbReference type="PANTHER" id="PTHR11579:SF0">
    <property type="entry name" value="PROTEIN-L-ISOASPARTATE(D-ASPARTATE) O-METHYLTRANSFERASE"/>
    <property type="match status" value="1"/>
</dbReference>
<protein>
    <recommendedName>
        <fullName evidence="7">Protein-L-isoaspartate O-methyltransferase</fullName>
        <ecNumber evidence="7">2.1.1.77</ecNumber>
    </recommendedName>
    <alternativeName>
        <fullName evidence="7">L-isoaspartyl protein carboxyl methyltransferase</fullName>
    </alternativeName>
    <alternativeName>
        <fullName evidence="7">Protein L-isoaspartyl methyltransferase</fullName>
    </alternativeName>
    <alternativeName>
        <fullName evidence="7">Protein-beta-aspartate methyltransferase</fullName>
        <shortName evidence="7">PIMT</shortName>
    </alternativeName>
</protein>
<dbReference type="EC" id="2.1.1.77" evidence="7"/>
<reference evidence="8 9" key="1">
    <citation type="journal article" date="2015" name="Appl. Environ. Microbiol.">
        <title>Aerobic and Anaerobic Thiosulfate Oxidation by a Cold-Adapted, Subglacial Chemoautotroph.</title>
        <authorList>
            <person name="Harrold Z.R."/>
            <person name="Skidmore M.L."/>
            <person name="Hamilton T.L."/>
            <person name="Desch L."/>
            <person name="Amada K."/>
            <person name="van Gelder W."/>
            <person name="Glover K."/>
            <person name="Roden E.E."/>
            <person name="Boyd E.S."/>
        </authorList>
    </citation>
    <scope>NUCLEOTIDE SEQUENCE [LARGE SCALE GENOMIC DNA]</scope>
    <source>
        <strain evidence="8 9">RG</strain>
    </source>
</reference>
<evidence type="ECO:0000313" key="9">
    <source>
        <dbReference type="Proteomes" id="UP000064243"/>
    </source>
</evidence>
<evidence type="ECO:0000256" key="1">
    <source>
        <dbReference type="ARBA" id="ARBA00004496"/>
    </source>
</evidence>
<comment type="similarity">
    <text evidence="2 7">Belongs to the methyltransferase superfamily. L-isoaspartyl/D-aspartyl protein methyltransferase family.</text>
</comment>
<dbReference type="NCBIfam" id="TIGR00080">
    <property type="entry name" value="pimt"/>
    <property type="match status" value="1"/>
</dbReference>
<keyword evidence="5 7" id="KW-0808">Transferase</keyword>
<dbReference type="Gene3D" id="3.40.50.150">
    <property type="entry name" value="Vaccinia Virus protein VP39"/>
    <property type="match status" value="1"/>
</dbReference>
<dbReference type="OrthoDB" id="9810066at2"/>
<evidence type="ECO:0000256" key="2">
    <source>
        <dbReference type="ARBA" id="ARBA00005369"/>
    </source>
</evidence>
<dbReference type="GO" id="GO:0032259">
    <property type="term" value="P:methylation"/>
    <property type="evidence" value="ECO:0007669"/>
    <property type="project" value="UniProtKB-KW"/>
</dbReference>
<dbReference type="SUPFAM" id="SSF53335">
    <property type="entry name" value="S-adenosyl-L-methionine-dependent methyltransferases"/>
    <property type="match status" value="1"/>
</dbReference>
<comment type="catalytic activity">
    <reaction evidence="7">
        <text>[protein]-L-isoaspartate + S-adenosyl-L-methionine = [protein]-L-isoaspartate alpha-methyl ester + S-adenosyl-L-homocysteine</text>
        <dbReference type="Rhea" id="RHEA:12705"/>
        <dbReference type="Rhea" id="RHEA-COMP:12143"/>
        <dbReference type="Rhea" id="RHEA-COMP:12144"/>
        <dbReference type="ChEBI" id="CHEBI:57856"/>
        <dbReference type="ChEBI" id="CHEBI:59789"/>
        <dbReference type="ChEBI" id="CHEBI:90596"/>
        <dbReference type="ChEBI" id="CHEBI:90598"/>
        <dbReference type="EC" id="2.1.1.77"/>
    </reaction>
</comment>
<dbReference type="PATRIC" id="fig|36861.3.peg.198"/>
<dbReference type="GO" id="GO:0005737">
    <property type="term" value="C:cytoplasm"/>
    <property type="evidence" value="ECO:0007669"/>
    <property type="project" value="UniProtKB-SubCell"/>
</dbReference>
<dbReference type="InterPro" id="IPR000682">
    <property type="entry name" value="PCMT"/>
</dbReference>
<evidence type="ECO:0000313" key="8">
    <source>
        <dbReference type="EMBL" id="KVW97869.1"/>
    </source>
</evidence>
<dbReference type="STRING" id="1123392.GCA_000376425_01367"/>
<dbReference type="HAMAP" id="MF_00090">
    <property type="entry name" value="PIMT"/>
    <property type="match status" value="1"/>
</dbReference>
<dbReference type="AlphaFoldDB" id="A0A106BSK1"/>
<gene>
    <name evidence="7 8" type="primary">pcm</name>
    <name evidence="8" type="ORF">ABW22_03745</name>
</gene>
<dbReference type="InterPro" id="IPR029063">
    <property type="entry name" value="SAM-dependent_MTases_sf"/>
</dbReference>
<feature type="active site" evidence="7">
    <location>
        <position position="72"/>
    </location>
</feature>
<keyword evidence="9" id="KW-1185">Reference proteome</keyword>
<evidence type="ECO:0000256" key="4">
    <source>
        <dbReference type="ARBA" id="ARBA00022603"/>
    </source>
</evidence>
<evidence type="ECO:0000256" key="3">
    <source>
        <dbReference type="ARBA" id="ARBA00022490"/>
    </source>
</evidence>
<dbReference type="RefSeq" id="WP_059752072.1">
    <property type="nucleotide sequence ID" value="NZ_LDUG01000014.1"/>
</dbReference>
<dbReference type="Proteomes" id="UP000064243">
    <property type="component" value="Unassembled WGS sequence"/>
</dbReference>
<evidence type="ECO:0000256" key="7">
    <source>
        <dbReference type="HAMAP-Rule" id="MF_00090"/>
    </source>
</evidence>
<dbReference type="CDD" id="cd02440">
    <property type="entry name" value="AdoMet_MTases"/>
    <property type="match status" value="1"/>
</dbReference>
<dbReference type="GO" id="GO:0004719">
    <property type="term" value="F:protein-L-isoaspartate (D-aspartate) O-methyltransferase activity"/>
    <property type="evidence" value="ECO:0007669"/>
    <property type="project" value="UniProtKB-UniRule"/>
</dbReference>